<feature type="transmembrane region" description="Helical" evidence="6">
    <location>
        <begin position="200"/>
        <end position="219"/>
    </location>
</feature>
<feature type="transmembrane region" description="Helical" evidence="6">
    <location>
        <begin position="355"/>
        <end position="371"/>
    </location>
</feature>
<comment type="caution">
    <text evidence="7">The sequence shown here is derived from an EMBL/GenBank/DDBJ whole genome shotgun (WGS) entry which is preliminary data.</text>
</comment>
<dbReference type="PANTHER" id="PTHR30250">
    <property type="entry name" value="PST FAMILY PREDICTED COLANIC ACID TRANSPORTER"/>
    <property type="match status" value="1"/>
</dbReference>
<name>A0ABV3S3H1_9LACO</name>
<feature type="transmembrane region" description="Helical" evidence="6">
    <location>
        <begin position="455"/>
        <end position="476"/>
    </location>
</feature>
<dbReference type="RefSeq" id="WP_367974503.1">
    <property type="nucleotide sequence ID" value="NZ_JBFPEQ010000001.1"/>
</dbReference>
<keyword evidence="3 6" id="KW-0812">Transmembrane</keyword>
<evidence type="ECO:0000256" key="3">
    <source>
        <dbReference type="ARBA" id="ARBA00022692"/>
    </source>
</evidence>
<evidence type="ECO:0000256" key="1">
    <source>
        <dbReference type="ARBA" id="ARBA00004651"/>
    </source>
</evidence>
<keyword evidence="2" id="KW-1003">Cell membrane</keyword>
<proteinExistence type="predicted"/>
<dbReference type="EMBL" id="JBFPER010000001">
    <property type="protein sequence ID" value="MEX0381017.1"/>
    <property type="molecule type" value="Genomic_DNA"/>
</dbReference>
<feature type="transmembrane region" description="Helical" evidence="6">
    <location>
        <begin position="282"/>
        <end position="307"/>
    </location>
</feature>
<feature type="transmembrane region" description="Helical" evidence="6">
    <location>
        <begin position="402"/>
        <end position="434"/>
    </location>
</feature>
<comment type="subcellular location">
    <subcellularLocation>
        <location evidence="1">Cell membrane</location>
        <topology evidence="1">Multi-pass membrane protein</topology>
    </subcellularLocation>
</comment>
<evidence type="ECO:0000256" key="4">
    <source>
        <dbReference type="ARBA" id="ARBA00022989"/>
    </source>
</evidence>
<dbReference type="PANTHER" id="PTHR30250:SF11">
    <property type="entry name" value="O-ANTIGEN TRANSPORTER-RELATED"/>
    <property type="match status" value="1"/>
</dbReference>
<keyword evidence="5 6" id="KW-0472">Membrane</keyword>
<evidence type="ECO:0000313" key="7">
    <source>
        <dbReference type="EMBL" id="MEX0381017.1"/>
    </source>
</evidence>
<dbReference type="Proteomes" id="UP001556617">
    <property type="component" value="Unassembled WGS sequence"/>
</dbReference>
<evidence type="ECO:0000256" key="5">
    <source>
        <dbReference type="ARBA" id="ARBA00023136"/>
    </source>
</evidence>
<feature type="transmembrane region" description="Helical" evidence="6">
    <location>
        <begin position="177"/>
        <end position="194"/>
    </location>
</feature>
<sequence length="523" mass="58780">MVETEKQISSEYGWLNSSSRYQSAKKNIMVSVLAQPLLLILTFGVRTVFIKTLGEEYLGLNGLYTNLLSFLSFAELGIGIAISAALYEPIAARNIKAINALMIFFRKIYRIIAGIVFVGGIILTVALPYFINGTIPPFARIGFILFFMNSVVSYLLVTNRTLLAADQKQYINVLNQFAFSMVQQIIQVLILIYLHNFLLYLAIQIMCTLISNIWISIIVRKNYPFLNYNISEKISPKVLSKLKSNVLGMVSAKFGGIILTGTDNIILSSFIGLTIVGQYSNYMLIINGCVLVLSAILGGITATIGNLKSEKNKIIETQYFNNFFDLNALLISIISMGLTIFLIPFIKIWAGPDYILSWVTSGLIVMTFFTNQLRQIGISYIVAYELFGSLKIKSIIEAGTNLIVSLLLVVVFKLGIMGVLIGTLLSNIVINYYWESKIVMSDALHASTKKQTVKMYLYTLGSAIILFSLSYISHVINASFNYWITWILDLMIFMIMSILVISVHLYKNQELRQLFFNKLLRRA</sequence>
<evidence type="ECO:0000256" key="2">
    <source>
        <dbReference type="ARBA" id="ARBA00022475"/>
    </source>
</evidence>
<protein>
    <submittedName>
        <fullName evidence="7">Lipopolysaccharide biosynthesis protein</fullName>
    </submittedName>
</protein>
<organism evidence="7 8">
    <name type="scientific">Leuconostoc aquikimchii</name>
    <dbReference type="NCBI Taxonomy" id="3236804"/>
    <lineage>
        <taxon>Bacteria</taxon>
        <taxon>Bacillati</taxon>
        <taxon>Bacillota</taxon>
        <taxon>Bacilli</taxon>
        <taxon>Lactobacillales</taxon>
        <taxon>Lactobacillaceae</taxon>
        <taxon>Leuconostoc</taxon>
    </lineage>
</organism>
<evidence type="ECO:0000313" key="8">
    <source>
        <dbReference type="Proteomes" id="UP001556617"/>
    </source>
</evidence>
<feature type="transmembrane region" description="Helical" evidence="6">
    <location>
        <begin position="254"/>
        <end position="276"/>
    </location>
</feature>
<feature type="transmembrane region" description="Helical" evidence="6">
    <location>
        <begin position="69"/>
        <end position="87"/>
    </location>
</feature>
<feature type="transmembrane region" description="Helical" evidence="6">
    <location>
        <begin position="328"/>
        <end position="349"/>
    </location>
</feature>
<feature type="transmembrane region" description="Helical" evidence="6">
    <location>
        <begin position="137"/>
        <end position="157"/>
    </location>
</feature>
<dbReference type="InterPro" id="IPR050833">
    <property type="entry name" value="Poly_Biosynth_Transport"/>
</dbReference>
<accession>A0ABV3S3H1</accession>
<keyword evidence="8" id="KW-1185">Reference proteome</keyword>
<feature type="transmembrane region" description="Helical" evidence="6">
    <location>
        <begin position="482"/>
        <end position="506"/>
    </location>
</feature>
<reference evidence="7 8" key="1">
    <citation type="submission" date="2024-07" db="EMBL/GenBank/DDBJ databases">
        <authorList>
            <person name="Yun M."/>
        </authorList>
    </citation>
    <scope>NUCLEOTIDE SEQUENCE [LARGE SCALE GENOMIC DNA]</scope>
    <source>
        <strain evidence="7 8">MS01</strain>
    </source>
</reference>
<feature type="transmembrane region" description="Helical" evidence="6">
    <location>
        <begin position="378"/>
        <end position="396"/>
    </location>
</feature>
<gene>
    <name evidence="7" type="ORF">AB3K24_06590</name>
</gene>
<evidence type="ECO:0000256" key="6">
    <source>
        <dbReference type="SAM" id="Phobius"/>
    </source>
</evidence>
<feature type="transmembrane region" description="Helical" evidence="6">
    <location>
        <begin position="28"/>
        <end position="49"/>
    </location>
</feature>
<keyword evidence="4 6" id="KW-1133">Transmembrane helix</keyword>
<feature type="transmembrane region" description="Helical" evidence="6">
    <location>
        <begin position="108"/>
        <end position="131"/>
    </location>
</feature>